<dbReference type="InterPro" id="IPR036179">
    <property type="entry name" value="Ig-like_dom_sf"/>
</dbReference>
<evidence type="ECO:0000256" key="4">
    <source>
        <dbReference type="ARBA" id="ARBA00022989"/>
    </source>
</evidence>
<keyword evidence="7" id="KW-0325">Glycoprotein</keyword>
<evidence type="ECO:0000313" key="12">
    <source>
        <dbReference type="Proteomes" id="UP000694393"/>
    </source>
</evidence>
<evidence type="ECO:0000256" key="7">
    <source>
        <dbReference type="ARBA" id="ARBA00023180"/>
    </source>
</evidence>
<keyword evidence="8" id="KW-0393">Immunoglobulin domain</keyword>
<evidence type="ECO:0000256" key="1">
    <source>
        <dbReference type="ARBA" id="ARBA00004370"/>
    </source>
</evidence>
<feature type="domain" description="Ig-like" evidence="10">
    <location>
        <begin position="133"/>
        <end position="213"/>
    </location>
</feature>
<keyword evidence="2" id="KW-0812">Transmembrane</keyword>
<evidence type="ECO:0000259" key="10">
    <source>
        <dbReference type="PROSITE" id="PS50835"/>
    </source>
</evidence>
<evidence type="ECO:0000256" key="3">
    <source>
        <dbReference type="ARBA" id="ARBA00022729"/>
    </source>
</evidence>
<dbReference type="GO" id="GO:0050852">
    <property type="term" value="P:T cell receptor signaling pathway"/>
    <property type="evidence" value="ECO:0007669"/>
    <property type="project" value="TreeGrafter"/>
</dbReference>
<organism evidence="11 12">
    <name type="scientific">Pelusios castaneus</name>
    <name type="common">West African mud turtle</name>
    <dbReference type="NCBI Taxonomy" id="367368"/>
    <lineage>
        <taxon>Eukaryota</taxon>
        <taxon>Metazoa</taxon>
        <taxon>Chordata</taxon>
        <taxon>Craniata</taxon>
        <taxon>Vertebrata</taxon>
        <taxon>Euteleostomi</taxon>
        <taxon>Archelosauria</taxon>
        <taxon>Testudinata</taxon>
        <taxon>Testudines</taxon>
        <taxon>Pleurodira</taxon>
        <taxon>Pelomedusidae</taxon>
        <taxon>Pelusios</taxon>
    </lineage>
</organism>
<feature type="domain" description="Ig-like" evidence="10">
    <location>
        <begin position="1"/>
        <end position="116"/>
    </location>
</feature>
<keyword evidence="5" id="KW-0472">Membrane</keyword>
<dbReference type="PROSITE" id="PS50835">
    <property type="entry name" value="IG_LIKE"/>
    <property type="match status" value="2"/>
</dbReference>
<reference evidence="11" key="1">
    <citation type="submission" date="2025-08" db="UniProtKB">
        <authorList>
            <consortium name="Ensembl"/>
        </authorList>
    </citation>
    <scope>IDENTIFICATION</scope>
</reference>
<dbReference type="Gene3D" id="2.60.40.10">
    <property type="entry name" value="Immunoglobulins"/>
    <property type="match status" value="2"/>
</dbReference>
<comment type="similarity">
    <text evidence="9">Belongs to the SKINT family.</text>
</comment>
<reference evidence="11" key="2">
    <citation type="submission" date="2025-09" db="UniProtKB">
        <authorList>
            <consortium name="Ensembl"/>
        </authorList>
    </citation>
    <scope>IDENTIFICATION</scope>
</reference>
<dbReference type="GO" id="GO:0001817">
    <property type="term" value="P:regulation of cytokine production"/>
    <property type="evidence" value="ECO:0007669"/>
    <property type="project" value="TreeGrafter"/>
</dbReference>
<dbReference type="Pfam" id="PF22705">
    <property type="entry name" value="C2-set_3"/>
    <property type="match status" value="1"/>
</dbReference>
<dbReference type="Proteomes" id="UP000694393">
    <property type="component" value="Unplaced"/>
</dbReference>
<protein>
    <recommendedName>
        <fullName evidence="10">Ig-like domain-containing protein</fullName>
    </recommendedName>
</protein>
<dbReference type="FunFam" id="2.60.40.10:FF:000142">
    <property type="entry name" value="V-set domain-containing T-cell activation inhibitor 1"/>
    <property type="match status" value="1"/>
</dbReference>
<dbReference type="InterPro" id="IPR053896">
    <property type="entry name" value="BTN3A2-like_Ig-C"/>
</dbReference>
<dbReference type="InterPro" id="IPR050504">
    <property type="entry name" value="IgSF_BTN/MOG"/>
</dbReference>
<proteinExistence type="inferred from homology"/>
<dbReference type="InterPro" id="IPR007110">
    <property type="entry name" value="Ig-like_dom"/>
</dbReference>
<dbReference type="Pfam" id="PF07686">
    <property type="entry name" value="V-set"/>
    <property type="match status" value="1"/>
</dbReference>
<comment type="subcellular location">
    <subcellularLocation>
        <location evidence="1">Membrane</location>
    </subcellularLocation>
</comment>
<dbReference type="FunFam" id="2.60.40.10:FF:000088">
    <property type="entry name" value="Butyrophilin subfamily 1 member A1"/>
    <property type="match status" value="1"/>
</dbReference>
<keyword evidence="4" id="KW-1133">Transmembrane helix</keyword>
<evidence type="ECO:0000256" key="6">
    <source>
        <dbReference type="ARBA" id="ARBA00023157"/>
    </source>
</evidence>
<keyword evidence="3" id="KW-0732">Signal</keyword>
<dbReference type="InterPro" id="IPR013106">
    <property type="entry name" value="Ig_V-set"/>
</dbReference>
<name>A0A8C8REG4_9SAUR</name>
<keyword evidence="6" id="KW-1015">Disulfide bond</keyword>
<dbReference type="GO" id="GO:0009897">
    <property type="term" value="C:external side of plasma membrane"/>
    <property type="evidence" value="ECO:0007669"/>
    <property type="project" value="TreeGrafter"/>
</dbReference>
<dbReference type="PANTHER" id="PTHR24100:SF130">
    <property type="entry name" value="BUTYROPHILIN-LIKE PROTEIN 9"/>
    <property type="match status" value="1"/>
</dbReference>
<evidence type="ECO:0000256" key="5">
    <source>
        <dbReference type="ARBA" id="ARBA00023136"/>
    </source>
</evidence>
<dbReference type="SUPFAM" id="SSF48726">
    <property type="entry name" value="Immunoglobulin"/>
    <property type="match status" value="2"/>
</dbReference>
<evidence type="ECO:0000256" key="9">
    <source>
        <dbReference type="ARBA" id="ARBA00038221"/>
    </source>
</evidence>
<dbReference type="GO" id="GO:1903037">
    <property type="term" value="P:regulation of leukocyte cell-cell adhesion"/>
    <property type="evidence" value="ECO:0007669"/>
    <property type="project" value="UniProtKB-ARBA"/>
</dbReference>
<dbReference type="GO" id="GO:0005102">
    <property type="term" value="F:signaling receptor binding"/>
    <property type="evidence" value="ECO:0007669"/>
    <property type="project" value="TreeGrafter"/>
</dbReference>
<evidence type="ECO:0000256" key="2">
    <source>
        <dbReference type="ARBA" id="ARBA00022692"/>
    </source>
</evidence>
<dbReference type="GO" id="GO:0042110">
    <property type="term" value="P:T cell activation"/>
    <property type="evidence" value="ECO:0007669"/>
    <property type="project" value="UniProtKB-ARBA"/>
</dbReference>
<dbReference type="InterPro" id="IPR013783">
    <property type="entry name" value="Ig-like_fold"/>
</dbReference>
<dbReference type="PANTHER" id="PTHR24100">
    <property type="entry name" value="BUTYROPHILIN"/>
    <property type="match status" value="1"/>
</dbReference>
<dbReference type="AlphaFoldDB" id="A0A8C8REG4"/>
<evidence type="ECO:0000313" key="11">
    <source>
        <dbReference type="Ensembl" id="ENSPCEP00000004265.1"/>
    </source>
</evidence>
<evidence type="ECO:0000256" key="8">
    <source>
        <dbReference type="ARBA" id="ARBA00023319"/>
    </source>
</evidence>
<dbReference type="GO" id="GO:0050863">
    <property type="term" value="P:regulation of T cell activation"/>
    <property type="evidence" value="ECO:0007669"/>
    <property type="project" value="UniProtKB-ARBA"/>
</dbReference>
<dbReference type="Ensembl" id="ENSPCET00000004398.1">
    <property type="protein sequence ID" value="ENSPCEP00000004265.1"/>
    <property type="gene ID" value="ENSPCEG00000003429.1"/>
</dbReference>
<keyword evidence="12" id="KW-1185">Reference proteome</keyword>
<accession>A0A8C8REG4</accession>
<sequence>QLIYTCVQATLSCHLVWECKQELCSSQSNTEQITVQWTLSRPSEKIEVSIYDGKIKEERQDGRYVGRTQFFQNEFQAGNVSLNLKNVVVSDKGRYTCSVSFGNWYDEVTKQNAPASLISGGSESSIFLENYAGRGIGLTCRSEGWFPEPQVLWLDSKGQIRIEKPTAINTRTSGGIFNIESSINIEPGADNEISCKIINNVLKTASESRVQISGECMLGSVTLRMSKAVAWLMRWVLFYSPPLW</sequence>